<proteinExistence type="predicted"/>
<evidence type="ECO:0008006" key="2">
    <source>
        <dbReference type="Google" id="ProtNLM"/>
    </source>
</evidence>
<dbReference type="Gene3D" id="3.90.25.10">
    <property type="entry name" value="UDP-galactose 4-epimerase, domain 1"/>
    <property type="match status" value="1"/>
</dbReference>
<sequence length="42" mass="4696">PGDVKHSLADVTLAKKTIGFEPTVPFKQGLQLAIDWYRDNLL</sequence>
<protein>
    <recommendedName>
        <fullName evidence="2">NAD(P)-binding domain-containing protein</fullName>
    </recommendedName>
</protein>
<dbReference type="InterPro" id="IPR036291">
    <property type="entry name" value="NAD(P)-bd_dom_sf"/>
</dbReference>
<organism evidence="1">
    <name type="scientific">marine sediment metagenome</name>
    <dbReference type="NCBI Taxonomy" id="412755"/>
    <lineage>
        <taxon>unclassified sequences</taxon>
        <taxon>metagenomes</taxon>
        <taxon>ecological metagenomes</taxon>
    </lineage>
</organism>
<dbReference type="EMBL" id="BARS01036150">
    <property type="protein sequence ID" value="GAG26355.1"/>
    <property type="molecule type" value="Genomic_DNA"/>
</dbReference>
<accession>X0W6Z1</accession>
<evidence type="ECO:0000313" key="1">
    <source>
        <dbReference type="EMBL" id="GAG26355.1"/>
    </source>
</evidence>
<gene>
    <name evidence="1" type="ORF">S01H1_55596</name>
</gene>
<feature type="non-terminal residue" evidence="1">
    <location>
        <position position="1"/>
    </location>
</feature>
<comment type="caution">
    <text evidence="1">The sequence shown here is derived from an EMBL/GenBank/DDBJ whole genome shotgun (WGS) entry which is preliminary data.</text>
</comment>
<dbReference type="SUPFAM" id="SSF51735">
    <property type="entry name" value="NAD(P)-binding Rossmann-fold domains"/>
    <property type="match status" value="1"/>
</dbReference>
<reference evidence="1" key="1">
    <citation type="journal article" date="2014" name="Front. Microbiol.">
        <title>High frequency of phylogenetically diverse reductive dehalogenase-homologous genes in deep subseafloor sedimentary metagenomes.</title>
        <authorList>
            <person name="Kawai M."/>
            <person name="Futagami T."/>
            <person name="Toyoda A."/>
            <person name="Takaki Y."/>
            <person name="Nishi S."/>
            <person name="Hori S."/>
            <person name="Arai W."/>
            <person name="Tsubouchi T."/>
            <person name="Morono Y."/>
            <person name="Uchiyama I."/>
            <person name="Ito T."/>
            <person name="Fujiyama A."/>
            <person name="Inagaki F."/>
            <person name="Takami H."/>
        </authorList>
    </citation>
    <scope>NUCLEOTIDE SEQUENCE</scope>
    <source>
        <strain evidence="1">Expedition CK06-06</strain>
    </source>
</reference>
<dbReference type="AlphaFoldDB" id="X0W6Z1"/>
<name>X0W6Z1_9ZZZZ</name>